<protein>
    <recommendedName>
        <fullName evidence="4">PPE domain-containing protein</fullName>
    </recommendedName>
</protein>
<feature type="transmembrane region" description="Helical" evidence="3">
    <location>
        <begin position="253"/>
        <end position="274"/>
    </location>
</feature>
<evidence type="ECO:0000256" key="2">
    <source>
        <dbReference type="SAM" id="MobiDB-lite"/>
    </source>
</evidence>
<dbReference type="AlphaFoldDB" id="A0A7I7QAW3"/>
<feature type="transmembrane region" description="Helical" evidence="3">
    <location>
        <begin position="286"/>
        <end position="307"/>
    </location>
</feature>
<organism evidence="5 6">
    <name type="scientific">Mycobacterium stomatepiae</name>
    <dbReference type="NCBI Taxonomy" id="470076"/>
    <lineage>
        <taxon>Bacteria</taxon>
        <taxon>Bacillati</taxon>
        <taxon>Actinomycetota</taxon>
        <taxon>Actinomycetes</taxon>
        <taxon>Mycobacteriales</taxon>
        <taxon>Mycobacteriaceae</taxon>
        <taxon>Mycobacterium</taxon>
        <taxon>Mycobacterium simiae complex</taxon>
    </lineage>
</organism>
<dbReference type="RefSeq" id="WP_163791183.1">
    <property type="nucleotide sequence ID" value="NZ_AP022587.1"/>
</dbReference>
<evidence type="ECO:0000256" key="1">
    <source>
        <dbReference type="ARBA" id="ARBA00010652"/>
    </source>
</evidence>
<evidence type="ECO:0000313" key="5">
    <source>
        <dbReference type="EMBL" id="BBY23433.1"/>
    </source>
</evidence>
<dbReference type="Gene3D" id="1.20.1260.20">
    <property type="entry name" value="PPE superfamily"/>
    <property type="match status" value="1"/>
</dbReference>
<feature type="region of interest" description="Disordered" evidence="2">
    <location>
        <begin position="343"/>
        <end position="382"/>
    </location>
</feature>
<comment type="similarity">
    <text evidence="1">Belongs to the mycobacterial PPE family.</text>
</comment>
<keyword evidence="3" id="KW-0472">Membrane</keyword>
<keyword evidence="3" id="KW-1133">Transmembrane helix</keyword>
<dbReference type="KEGG" id="msto:MSTO_36380"/>
<proteinExistence type="inferred from homology"/>
<name>A0A7I7QAW3_9MYCO</name>
<dbReference type="GO" id="GO:0052572">
    <property type="term" value="P:response to host immune response"/>
    <property type="evidence" value="ECO:0007669"/>
    <property type="project" value="TreeGrafter"/>
</dbReference>
<dbReference type="Proteomes" id="UP000467130">
    <property type="component" value="Chromosome"/>
</dbReference>
<evidence type="ECO:0000259" key="4">
    <source>
        <dbReference type="Pfam" id="PF00823"/>
    </source>
</evidence>
<evidence type="ECO:0000256" key="3">
    <source>
        <dbReference type="SAM" id="Phobius"/>
    </source>
</evidence>
<dbReference type="InterPro" id="IPR038332">
    <property type="entry name" value="PPE_sf"/>
</dbReference>
<keyword evidence="6" id="KW-1185">Reference proteome</keyword>
<dbReference type="PANTHER" id="PTHR46766">
    <property type="entry name" value="GLUTAMINE-RICH PROTEIN 2"/>
    <property type="match status" value="1"/>
</dbReference>
<feature type="compositionally biased region" description="Pro residues" evidence="2">
    <location>
        <begin position="350"/>
        <end position="360"/>
    </location>
</feature>
<evidence type="ECO:0000313" key="6">
    <source>
        <dbReference type="Proteomes" id="UP000467130"/>
    </source>
</evidence>
<sequence length="503" mass="52394">MTSPIWMAFPPEVHSSLLDTGPGPGPLLAAAAQWQQLSDQYAQAATELSSLLATTYTTSWQGPTGDRYLWAHGPYLAWLEQTAADSAATAAAHDTAAADYLVAASAMPTLPELAANHALHATLVGTNFFGINTIPIAVNEADYARMWIQAAQTMSVYQAASALALASVPVVTPAPRILAMDDPASSGMGDNMGPPTPPDGFWNQIVWLFQTLLQQFEFLIKWLLDPSSFTPEQILNALLSTLKTLLFQLIPNLFLHPSIGNFFLVLAYASMALVHASQLLILAASYLLPLVAPGALLAAAGLGGLGAHGATPPGIQAAPAAAPVQAVPNPPAVNPLPPVITAPAFAGSPGTPPPPQPSPVHPATTAPSAPPPSPHALPLYAAAGSPDPGGWLGPAATNAMASAVPSSAAQSANCAAGTSKERSRTKTKIPDHAHRYEYLECEADEGLSRHRESWASATGSGSLGDSGATRVRREPRGLIYESTRADEDQTMPLLPRTWGVDDA</sequence>
<dbReference type="SUPFAM" id="SSF140459">
    <property type="entry name" value="PE/PPE dimer-like"/>
    <property type="match status" value="1"/>
</dbReference>
<reference evidence="5 6" key="1">
    <citation type="journal article" date="2019" name="Emerg. Microbes Infect.">
        <title>Comprehensive subspecies identification of 175 nontuberculous mycobacteria species based on 7547 genomic profiles.</title>
        <authorList>
            <person name="Matsumoto Y."/>
            <person name="Kinjo T."/>
            <person name="Motooka D."/>
            <person name="Nabeya D."/>
            <person name="Jung N."/>
            <person name="Uechi K."/>
            <person name="Horii T."/>
            <person name="Iida T."/>
            <person name="Fujita J."/>
            <person name="Nakamura S."/>
        </authorList>
    </citation>
    <scope>NUCLEOTIDE SEQUENCE [LARGE SCALE GENOMIC DNA]</scope>
    <source>
        <strain evidence="5 6">JCM 17783</strain>
    </source>
</reference>
<dbReference type="Pfam" id="PF00823">
    <property type="entry name" value="PPE"/>
    <property type="match status" value="1"/>
</dbReference>
<feature type="domain" description="PPE" evidence="4">
    <location>
        <begin position="6"/>
        <end position="168"/>
    </location>
</feature>
<feature type="region of interest" description="Disordered" evidence="2">
    <location>
        <begin position="455"/>
        <end position="474"/>
    </location>
</feature>
<dbReference type="InterPro" id="IPR000030">
    <property type="entry name" value="PPE_dom"/>
</dbReference>
<dbReference type="EMBL" id="AP022587">
    <property type="protein sequence ID" value="BBY23433.1"/>
    <property type="molecule type" value="Genomic_DNA"/>
</dbReference>
<keyword evidence="3" id="KW-0812">Transmembrane</keyword>
<dbReference type="PANTHER" id="PTHR46766:SF1">
    <property type="entry name" value="GLUTAMINE-RICH PROTEIN 2"/>
    <property type="match status" value="1"/>
</dbReference>
<gene>
    <name evidence="5" type="ORF">MSTO_36380</name>
</gene>
<accession>A0A7I7QAW3</accession>